<dbReference type="InParanoid" id="G1MDJ0"/>
<keyword evidence="4" id="KW-1185">Reference proteome</keyword>
<dbReference type="PANTHER" id="PTHR46386">
    <property type="entry name" value="NUCLEAR BODY PROTEIN SP140"/>
    <property type="match status" value="1"/>
</dbReference>
<dbReference type="GO" id="GO:0005634">
    <property type="term" value="C:nucleus"/>
    <property type="evidence" value="ECO:0007669"/>
    <property type="project" value="InterPro"/>
</dbReference>
<feature type="compositionally biased region" description="Basic residues" evidence="1">
    <location>
        <begin position="115"/>
        <end position="125"/>
    </location>
</feature>
<accession>G1MDJ0</accession>
<reference evidence="3" key="2">
    <citation type="submission" date="2025-08" db="UniProtKB">
        <authorList>
            <consortium name="Ensembl"/>
        </authorList>
    </citation>
    <scope>IDENTIFICATION</scope>
</reference>
<dbReference type="Pfam" id="PF03172">
    <property type="entry name" value="HSR"/>
    <property type="match status" value="1"/>
</dbReference>
<proteinExistence type="predicted"/>
<reference evidence="3" key="3">
    <citation type="submission" date="2025-09" db="UniProtKB">
        <authorList>
            <consortium name="Ensembl"/>
        </authorList>
    </citation>
    <scope>IDENTIFICATION</scope>
</reference>
<dbReference type="Ensembl" id="ENSAMET00000018129.2">
    <property type="protein sequence ID" value="ENSAMEP00000017418.2"/>
    <property type="gene ID" value="ENSAMEG00000016480.2"/>
</dbReference>
<reference evidence="3 4" key="1">
    <citation type="journal article" date="2010" name="Nature">
        <title>The sequence and de novo assembly of the giant panda genome.</title>
        <authorList>
            <person name="Li R."/>
            <person name="Fan W."/>
            <person name="Tian G."/>
            <person name="Zhu H."/>
            <person name="He L."/>
            <person name="Cai J."/>
            <person name="Huang Q."/>
            <person name="Cai Q."/>
            <person name="Li B."/>
            <person name="Bai Y."/>
            <person name="Zhang Z."/>
            <person name="Zhang Y."/>
            <person name="Wang W."/>
            <person name="Li J."/>
            <person name="Wei F."/>
            <person name="Li H."/>
            <person name="Jian M."/>
            <person name="Li J."/>
            <person name="Zhang Z."/>
            <person name="Nielsen R."/>
            <person name="Li D."/>
            <person name="Gu W."/>
            <person name="Yang Z."/>
            <person name="Xuan Z."/>
            <person name="Ryder O.A."/>
            <person name="Leung F.C."/>
            <person name="Zhou Y."/>
            <person name="Cao J."/>
            <person name="Sun X."/>
            <person name="Fu Y."/>
            <person name="Fang X."/>
            <person name="Guo X."/>
            <person name="Wang B."/>
            <person name="Hou R."/>
            <person name="Shen F."/>
            <person name="Mu B."/>
            <person name="Ni P."/>
            <person name="Lin R."/>
            <person name="Qian W."/>
            <person name="Wang G."/>
            <person name="Yu C."/>
            <person name="Nie W."/>
            <person name="Wang J."/>
            <person name="Wu Z."/>
            <person name="Liang H."/>
            <person name="Min J."/>
            <person name="Wu Q."/>
            <person name="Cheng S."/>
            <person name="Ruan J."/>
            <person name="Wang M."/>
            <person name="Shi Z."/>
            <person name="Wen M."/>
            <person name="Liu B."/>
            <person name="Ren X."/>
            <person name="Zheng H."/>
            <person name="Dong D."/>
            <person name="Cook K."/>
            <person name="Shan G."/>
            <person name="Zhang H."/>
            <person name="Kosiol C."/>
            <person name="Xie X."/>
            <person name="Lu Z."/>
            <person name="Zheng H."/>
            <person name="Li Y."/>
            <person name="Steiner C.C."/>
            <person name="Lam T.T."/>
            <person name="Lin S."/>
            <person name="Zhang Q."/>
            <person name="Li G."/>
            <person name="Tian J."/>
            <person name="Gong T."/>
            <person name="Liu H."/>
            <person name="Zhang D."/>
            <person name="Fang L."/>
            <person name="Ye C."/>
            <person name="Zhang J."/>
            <person name="Hu W."/>
            <person name="Xu A."/>
            <person name="Ren Y."/>
            <person name="Zhang G."/>
            <person name="Bruford M.W."/>
            <person name="Li Q."/>
            <person name="Ma L."/>
            <person name="Guo Y."/>
            <person name="An N."/>
            <person name="Hu Y."/>
            <person name="Zheng Y."/>
            <person name="Shi Y."/>
            <person name="Li Z."/>
            <person name="Liu Q."/>
            <person name="Chen Y."/>
            <person name="Zhao J."/>
            <person name="Qu N."/>
            <person name="Zhao S."/>
            <person name="Tian F."/>
            <person name="Wang X."/>
            <person name="Wang H."/>
            <person name="Xu L."/>
            <person name="Liu X."/>
            <person name="Vinar T."/>
            <person name="Wang Y."/>
            <person name="Lam T.W."/>
            <person name="Yiu S.M."/>
            <person name="Liu S."/>
            <person name="Zhang H."/>
            <person name="Li D."/>
            <person name="Huang Y."/>
            <person name="Wang X."/>
            <person name="Yang G."/>
            <person name="Jiang Z."/>
            <person name="Wang J."/>
            <person name="Qin N."/>
            <person name="Li L."/>
            <person name="Li J."/>
            <person name="Bolund L."/>
            <person name="Kristiansen K."/>
            <person name="Wong G.K."/>
            <person name="Olson M."/>
            <person name="Zhang X."/>
            <person name="Li S."/>
            <person name="Yang H."/>
            <person name="Wang J."/>
            <person name="Wang J."/>
        </authorList>
    </citation>
    <scope>NUCLEOTIDE SEQUENCE [LARGE SCALE GENOMIC DNA]</scope>
</reference>
<dbReference type="STRING" id="9646.ENSAMEP00000017418"/>
<dbReference type="PANTHER" id="PTHR46386:SF1">
    <property type="entry name" value="NUCLEAR BODY PROTEIN SP140-LIKE PROTEIN"/>
    <property type="match status" value="1"/>
</dbReference>
<feature type="region of interest" description="Disordered" evidence="1">
    <location>
        <begin position="65"/>
        <end position="125"/>
    </location>
</feature>
<organism evidence="3 4">
    <name type="scientific">Ailuropoda melanoleuca</name>
    <name type="common">Giant panda</name>
    <dbReference type="NCBI Taxonomy" id="9646"/>
    <lineage>
        <taxon>Eukaryota</taxon>
        <taxon>Metazoa</taxon>
        <taxon>Chordata</taxon>
        <taxon>Craniata</taxon>
        <taxon>Vertebrata</taxon>
        <taxon>Euteleostomi</taxon>
        <taxon>Mammalia</taxon>
        <taxon>Eutheria</taxon>
        <taxon>Laurasiatheria</taxon>
        <taxon>Carnivora</taxon>
        <taxon>Caniformia</taxon>
        <taxon>Ursidae</taxon>
        <taxon>Ailuropoda</taxon>
    </lineage>
</organism>
<evidence type="ECO:0000256" key="1">
    <source>
        <dbReference type="SAM" id="MobiDB-lite"/>
    </source>
</evidence>
<dbReference type="PROSITE" id="PS51414">
    <property type="entry name" value="HSR"/>
    <property type="match status" value="1"/>
</dbReference>
<evidence type="ECO:0000313" key="3">
    <source>
        <dbReference type="Ensembl" id="ENSAMEP00000017418.2"/>
    </source>
</evidence>
<evidence type="ECO:0000313" key="4">
    <source>
        <dbReference type="Proteomes" id="UP000008912"/>
    </source>
</evidence>
<dbReference type="InterPro" id="IPR043563">
    <property type="entry name" value="Sp110/Sp140/Sp140L-like"/>
</dbReference>
<dbReference type="GO" id="GO:0000981">
    <property type="term" value="F:DNA-binding transcription factor activity, RNA polymerase II-specific"/>
    <property type="evidence" value="ECO:0007669"/>
    <property type="project" value="TreeGrafter"/>
</dbReference>
<dbReference type="eggNOG" id="KOG2177">
    <property type="taxonomic scope" value="Eukaryota"/>
</dbReference>
<dbReference type="GeneTree" id="ENSGT00940000164523"/>
<dbReference type="Proteomes" id="UP000008912">
    <property type="component" value="Unassembled WGS sequence"/>
</dbReference>
<sequence>MYDDCQDSCRNLVPVQRVVYNVLNELEKTFDLPLLEALFSEVNMQEYPGLKHIYRSFKHAIDYQGSDEEDVPGGPSIQANHEQEGTSRGQRARAESSQASDIMDTTDIGNNSASGKHREKKSKNE</sequence>
<evidence type="ECO:0000259" key="2">
    <source>
        <dbReference type="PROSITE" id="PS51414"/>
    </source>
</evidence>
<name>G1MDJ0_AILME</name>
<feature type="domain" description="HSR" evidence="2">
    <location>
        <begin position="1"/>
        <end position="62"/>
    </location>
</feature>
<dbReference type="HOGENOM" id="CLU_015844_0_1_1"/>
<dbReference type="InterPro" id="IPR004865">
    <property type="entry name" value="HSR_dom"/>
</dbReference>
<dbReference type="AlphaFoldDB" id="G1MDJ0"/>
<protein>
    <recommendedName>
        <fullName evidence="2">HSR domain-containing protein</fullName>
    </recommendedName>
</protein>